<dbReference type="InterPro" id="IPR027806">
    <property type="entry name" value="HARBI1_dom"/>
</dbReference>
<feature type="domain" description="DDE Tnp4" evidence="3">
    <location>
        <begin position="157"/>
        <end position="302"/>
    </location>
</feature>
<keyword evidence="4" id="KW-1185">Reference proteome</keyword>
<evidence type="ECO:0000256" key="2">
    <source>
        <dbReference type="ARBA" id="ARBA00022723"/>
    </source>
</evidence>
<evidence type="ECO:0000313" key="4">
    <source>
        <dbReference type="Proteomes" id="UP000504606"/>
    </source>
</evidence>
<dbReference type="KEGG" id="foc:127750850"/>
<dbReference type="AlphaFoldDB" id="A0A9C6X571"/>
<keyword evidence="2" id="KW-0479">Metal-binding</keyword>
<sequence length="381" mass="44816">MDLNRVVGALVAYYVEEFLEDEDDEALWEHITVDINEFCRLGDPSFQWHFRVNKPVFELLLQEVGNYLVDNNLLIREKRPVAHKLLMVLWIMATPDSFRSVALRFAVSKSEVHDHYVLIIGVLREMADTYVTWPNEEERNTIKRNCQRISDFPGIVAPQEEKAAYRNYKFGYSIKVQAVLDDSLLVRDVYIGEVGSLHDARVFRRSPLCRSILQRQDMFSPGEHIIADSAYMLLDRVLVPFENNGHLTIEQRNYNRRLSKVRARVEHTFGRVDILWRRICYLPNTNIEYAVDHIAATIILHNFNIIHKQRWNIGNPRNDEEDEDEDIVDNPEDFEQGINDVIPDPYVPQGNLALELERMRIRGDQKRWDVCNRLAQYLYEE</sequence>
<dbReference type="GO" id="GO:0046872">
    <property type="term" value="F:metal ion binding"/>
    <property type="evidence" value="ECO:0007669"/>
    <property type="project" value="UniProtKB-KW"/>
</dbReference>
<organism evidence="4 5">
    <name type="scientific">Frankliniella occidentalis</name>
    <name type="common">Western flower thrips</name>
    <name type="synonym">Euthrips occidentalis</name>
    <dbReference type="NCBI Taxonomy" id="133901"/>
    <lineage>
        <taxon>Eukaryota</taxon>
        <taxon>Metazoa</taxon>
        <taxon>Ecdysozoa</taxon>
        <taxon>Arthropoda</taxon>
        <taxon>Hexapoda</taxon>
        <taxon>Insecta</taxon>
        <taxon>Pterygota</taxon>
        <taxon>Neoptera</taxon>
        <taxon>Paraneoptera</taxon>
        <taxon>Thysanoptera</taxon>
        <taxon>Terebrantia</taxon>
        <taxon>Thripoidea</taxon>
        <taxon>Thripidae</taxon>
        <taxon>Frankliniella</taxon>
    </lineage>
</organism>
<dbReference type="GeneID" id="127750850"/>
<dbReference type="Pfam" id="PF13359">
    <property type="entry name" value="DDE_Tnp_4"/>
    <property type="match status" value="1"/>
</dbReference>
<dbReference type="Proteomes" id="UP000504606">
    <property type="component" value="Unplaced"/>
</dbReference>
<evidence type="ECO:0000259" key="3">
    <source>
        <dbReference type="Pfam" id="PF13359"/>
    </source>
</evidence>
<reference evidence="5" key="1">
    <citation type="submission" date="2025-08" db="UniProtKB">
        <authorList>
            <consortium name="RefSeq"/>
        </authorList>
    </citation>
    <scope>IDENTIFICATION</scope>
    <source>
        <tissue evidence="5">Whole organism</tissue>
    </source>
</reference>
<evidence type="ECO:0000313" key="5">
    <source>
        <dbReference type="RefSeq" id="XP_052129406.1"/>
    </source>
</evidence>
<dbReference type="OrthoDB" id="6609348at2759"/>
<gene>
    <name evidence="5" type="primary">LOC127750850</name>
</gene>
<accession>A0A9C6X571</accession>
<dbReference type="RefSeq" id="XP_052129406.1">
    <property type="nucleotide sequence ID" value="XM_052273446.1"/>
</dbReference>
<proteinExistence type="predicted"/>
<protein>
    <submittedName>
        <fullName evidence="5">Uncharacterized protein LOC127750850</fullName>
    </submittedName>
</protein>
<name>A0A9C6X571_FRAOC</name>
<evidence type="ECO:0000256" key="1">
    <source>
        <dbReference type="ARBA" id="ARBA00001968"/>
    </source>
</evidence>
<comment type="cofactor">
    <cofactor evidence="1">
        <name>a divalent metal cation</name>
        <dbReference type="ChEBI" id="CHEBI:60240"/>
    </cofactor>
</comment>